<dbReference type="InterPro" id="IPR055148">
    <property type="entry name" value="ZW10_C_2"/>
</dbReference>
<feature type="domain" description="ZW10 C-terminal helical" evidence="2">
    <location>
        <begin position="198"/>
        <end position="343"/>
    </location>
</feature>
<sequence length="344" mass="38642">MAKVGTGDEVDEETVLQYRESFGKILPTTNISDSIYPTLLRLPRCKVSQSTVNLMELVFNMLQDALKTDNEKLSARLTLTARNVLQLFTLTAPRCHGTAISSMPQMAAIFYNNCYYICHRLMLMPFSLLKNVDKSSPKYTSFSSILSDSLWKIREIGADVLEQTMGRCRRDISAMLAKENLFGGLDDPERHDATKDVLNACLMHVQNVSKLLKNILAEMVYSCTLGNIVSFLLNSIGDVILQTEDIRSVDADISATMIDTLLTELMPIFMVNGQSSIQKSCSTAYFRIKEIIFCLQGSLQGIDDRWCSGKGPLAQWLKANEVRSLVKALFMNTEQRRQLLSSIF</sequence>
<comment type="caution">
    <text evidence="3">The sequence shown here is derived from an EMBL/GenBank/DDBJ whole genome shotgun (WGS) entry which is preliminary data.</text>
</comment>
<dbReference type="AlphaFoldDB" id="A0AAD5NA86"/>
<protein>
    <submittedName>
        <fullName evidence="3">Uncharacterized protein</fullName>
    </submittedName>
</protein>
<dbReference type="InterPro" id="IPR046362">
    <property type="entry name" value="Zw10/DSL1_C_sf"/>
</dbReference>
<evidence type="ECO:0000259" key="1">
    <source>
        <dbReference type="Pfam" id="PF20666"/>
    </source>
</evidence>
<evidence type="ECO:0000259" key="2">
    <source>
        <dbReference type="Pfam" id="PF22766"/>
    </source>
</evidence>
<dbReference type="Pfam" id="PF20666">
    <property type="entry name" value="ZW10_C"/>
    <property type="match status" value="1"/>
</dbReference>
<evidence type="ECO:0000313" key="4">
    <source>
        <dbReference type="Proteomes" id="UP001196413"/>
    </source>
</evidence>
<feature type="domain" description="Centromere/kinetochore protein zw10 C-terminal" evidence="1">
    <location>
        <begin position="41"/>
        <end position="173"/>
    </location>
</feature>
<keyword evidence="4" id="KW-1185">Reference proteome</keyword>
<dbReference type="GO" id="GO:0007094">
    <property type="term" value="P:mitotic spindle assembly checkpoint signaling"/>
    <property type="evidence" value="ECO:0007669"/>
    <property type="project" value="TreeGrafter"/>
</dbReference>
<dbReference type="PANTHER" id="PTHR12205:SF0">
    <property type="entry name" value="CENTROMERE_KINETOCHORE PROTEIN ZW10 HOMOLOG"/>
    <property type="match status" value="1"/>
</dbReference>
<dbReference type="InterPro" id="IPR048343">
    <property type="entry name" value="ZW10_C"/>
</dbReference>
<dbReference type="GO" id="GO:0006888">
    <property type="term" value="P:endoplasmic reticulum to Golgi vesicle-mediated transport"/>
    <property type="evidence" value="ECO:0007669"/>
    <property type="project" value="TreeGrafter"/>
</dbReference>
<dbReference type="GO" id="GO:1990423">
    <property type="term" value="C:RZZ complex"/>
    <property type="evidence" value="ECO:0007669"/>
    <property type="project" value="TreeGrafter"/>
</dbReference>
<organism evidence="3 4">
    <name type="scientific">Parelaphostrongylus tenuis</name>
    <name type="common">Meningeal worm</name>
    <dbReference type="NCBI Taxonomy" id="148309"/>
    <lineage>
        <taxon>Eukaryota</taxon>
        <taxon>Metazoa</taxon>
        <taxon>Ecdysozoa</taxon>
        <taxon>Nematoda</taxon>
        <taxon>Chromadorea</taxon>
        <taxon>Rhabditida</taxon>
        <taxon>Rhabditina</taxon>
        <taxon>Rhabditomorpha</taxon>
        <taxon>Strongyloidea</taxon>
        <taxon>Metastrongylidae</taxon>
        <taxon>Parelaphostrongylus</taxon>
    </lineage>
</organism>
<dbReference type="Gene3D" id="1.10.357.150">
    <property type="match status" value="1"/>
</dbReference>
<reference evidence="3" key="1">
    <citation type="submission" date="2021-06" db="EMBL/GenBank/DDBJ databases">
        <title>Parelaphostrongylus tenuis whole genome reference sequence.</title>
        <authorList>
            <person name="Garwood T.J."/>
            <person name="Larsen P.A."/>
            <person name="Fountain-Jones N.M."/>
            <person name="Garbe J.R."/>
            <person name="Macchietto M.G."/>
            <person name="Kania S.A."/>
            <person name="Gerhold R.W."/>
            <person name="Richards J.E."/>
            <person name="Wolf T.M."/>
        </authorList>
    </citation>
    <scope>NUCLEOTIDE SEQUENCE</scope>
    <source>
        <strain evidence="3">MNPRO001-30</strain>
        <tissue evidence="3">Meninges</tissue>
    </source>
</reference>
<dbReference type="Proteomes" id="UP001196413">
    <property type="component" value="Unassembled WGS sequence"/>
</dbReference>
<dbReference type="GO" id="GO:0005737">
    <property type="term" value="C:cytoplasm"/>
    <property type="evidence" value="ECO:0007669"/>
    <property type="project" value="GOC"/>
</dbReference>
<dbReference type="EMBL" id="JAHQIW010004784">
    <property type="protein sequence ID" value="KAJ1363679.1"/>
    <property type="molecule type" value="Genomic_DNA"/>
</dbReference>
<dbReference type="Pfam" id="PF22766">
    <property type="entry name" value="ZW10_C2"/>
    <property type="match status" value="1"/>
</dbReference>
<dbReference type="PANTHER" id="PTHR12205">
    <property type="entry name" value="CENTROMERE/KINETOCHORE PROTEIN ZW10"/>
    <property type="match status" value="1"/>
</dbReference>
<proteinExistence type="predicted"/>
<accession>A0AAD5NA86</accession>
<name>A0AAD5NA86_PARTN</name>
<gene>
    <name evidence="3" type="ORF">KIN20_023594</name>
</gene>
<evidence type="ECO:0000313" key="3">
    <source>
        <dbReference type="EMBL" id="KAJ1363679.1"/>
    </source>
</evidence>